<dbReference type="Pfam" id="PF00531">
    <property type="entry name" value="Death"/>
    <property type="match status" value="1"/>
</dbReference>
<feature type="domain" description="C2H2-type" evidence="9">
    <location>
        <begin position="15"/>
        <end position="45"/>
    </location>
</feature>
<evidence type="ECO:0000256" key="7">
    <source>
        <dbReference type="SAM" id="MobiDB-lite"/>
    </source>
</evidence>
<gene>
    <name evidence="11" type="ORF">PEVE_00038698</name>
</gene>
<dbReference type="EMBL" id="CALNXI010000664">
    <property type="protein sequence ID" value="CAH3030899.1"/>
    <property type="molecule type" value="Genomic_DNA"/>
</dbReference>
<dbReference type="Gene3D" id="1.25.40.20">
    <property type="entry name" value="Ankyrin repeat-containing domain"/>
    <property type="match status" value="1"/>
</dbReference>
<comment type="caution">
    <text evidence="11">The sequence shown here is derived from an EMBL/GenBank/DDBJ whole genome shotgun (WGS) entry which is preliminary data.</text>
</comment>
<dbReference type="PROSITE" id="PS50157">
    <property type="entry name" value="ZINC_FINGER_C2H2_2"/>
    <property type="match status" value="2"/>
</dbReference>
<accession>A0ABN8MQA3</accession>
<protein>
    <recommendedName>
        <fullName evidence="13">Non-specific serine/threonine protein kinase</fullName>
    </recommendedName>
</protein>
<dbReference type="PANTHER" id="PTHR24201">
    <property type="entry name" value="ANK_REP_REGION DOMAIN-CONTAINING PROTEIN"/>
    <property type="match status" value="1"/>
</dbReference>
<feature type="region of interest" description="Disordered" evidence="7">
    <location>
        <begin position="955"/>
        <end position="988"/>
    </location>
</feature>
<dbReference type="PROSITE" id="PS51424">
    <property type="entry name" value="ROC"/>
    <property type="match status" value="1"/>
</dbReference>
<keyword evidence="6" id="KW-0479">Metal-binding</keyword>
<dbReference type="CDD" id="cd00882">
    <property type="entry name" value="Ras_like_GTPase"/>
    <property type="match status" value="1"/>
</dbReference>
<dbReference type="Gene3D" id="3.40.50.300">
    <property type="entry name" value="P-loop containing nucleotide triphosphate hydrolases"/>
    <property type="match status" value="2"/>
</dbReference>
<proteinExistence type="predicted"/>
<dbReference type="PROSITE" id="PS00028">
    <property type="entry name" value="ZINC_FINGER_C2H2_1"/>
    <property type="match status" value="1"/>
</dbReference>
<keyword evidence="4 5" id="KW-0040">ANK repeat</keyword>
<name>A0ABN8MQA3_9CNID</name>
<sequence>MPLLDKYLPCVRANHYCSRCDRTFSDKDSLIQHLQHNSKHSVRDVPESCRRCGRSFSGTRALIQHLKNNRHHLKDLHHAACTGRFELVDTLMRCENADEPGDSHLRSSKSVSKSQMGFTPMHCAAFGGHYECLKIMLSWSDGKPNVPDPKNGRTPVHLAAWRGHANCLKLLLMNGGDLHRPDQHGDTPFSLASDYNCLSIILFHLAGLQTLRQARAGFHSAGKYNFKAVENVWNRLYGENSFEKQFNIRHVEEVSEECETRHVVSQLQQIQLKSDIQDPYGEPYEVLARGEEAVKIFNRTLREGKAKVTRLQLTVIGDIGAGKTSLVRNLSGEDFVKERVETHGIDTSMVEVTELDDSWHVTDLNNSYVDDILTDKVCEGIKHSSEAKERSGVYQLSFSDPGPSLLSQKRHHPPSTRRLPSIECAPEHQEGDSGSDNASDQTSMVPFTRSRSEQTPPREIPVDLITRKLSEASLADKERKYIKFSIWDFAGHPLYQAMHHVFLNRRSFYLVVTNLAQLCNPESKDHALKEIHFWLNSVRVHTPQTTPVFLVGTHRNDVSEQDISNAEKLLYDEFAATFAQQLVKNQEKNFLFSVENTLGGADEGALLLKNTIEEEASRLKLMEEELPVLWLHFEEEILKCREKSDCPACVTKAVLKNMLVESNFDVSDETFENMLRFYHDSGVIILPGELIGPETQNTEISNRVVINPQYLVDVMTCLHDIANHLDVDREHQPQWQKLQNQGITDMKLLQHVWKNFDSPASDLVAILEVCGMLCAVSASAQVQDPEDHSEYDEGGDMETGTREFIVPFHLEGKSLKGKWERLCRKTWQAICNTDKVLMFDFLGFLPSALFQYFIVRTAAKSKSSSGMRPIIAKGMAIFSFGDSFFFLAETCPKFNQIKISARYGEYKNGKKLHELFNTLMTIMSEICQHQFRFLKFSFGPLCPNKRCPGTSCDGKVVKTDSSSDESDGELDGNSTCDEADDSPSSGEIRPHVICIDPAVSSRPLWCNSTPVHEFEEIKEWLVKKKTHTQKNPSAFLCSILKKGTIYTSTEVDQCCQALVAKLMGSKWKWLGRSLGVEETVIENIRTENDSQEECAFQVLRSWQVSKGSKATVHLLMKAIEENGNVDAMEAFDRHLGELHGKETAQDSPCKKETR</sequence>
<dbReference type="SUPFAM" id="SSF47986">
    <property type="entry name" value="DEATH domain"/>
    <property type="match status" value="1"/>
</dbReference>
<evidence type="ECO:0000256" key="4">
    <source>
        <dbReference type="ARBA" id="ARBA00023043"/>
    </source>
</evidence>
<dbReference type="SMART" id="SM00248">
    <property type="entry name" value="ANK"/>
    <property type="match status" value="3"/>
</dbReference>
<organism evidence="11 12">
    <name type="scientific">Porites evermanni</name>
    <dbReference type="NCBI Taxonomy" id="104178"/>
    <lineage>
        <taxon>Eukaryota</taxon>
        <taxon>Metazoa</taxon>
        <taxon>Cnidaria</taxon>
        <taxon>Anthozoa</taxon>
        <taxon>Hexacorallia</taxon>
        <taxon>Scleractinia</taxon>
        <taxon>Fungiina</taxon>
        <taxon>Poritidae</taxon>
        <taxon>Porites</taxon>
    </lineage>
</organism>
<keyword evidence="12" id="KW-1185">Reference proteome</keyword>
<reference evidence="11 12" key="1">
    <citation type="submission" date="2022-05" db="EMBL/GenBank/DDBJ databases">
        <authorList>
            <consortium name="Genoscope - CEA"/>
            <person name="William W."/>
        </authorList>
    </citation>
    <scope>NUCLEOTIDE SEQUENCE [LARGE SCALE GENOMIC DNA]</scope>
</reference>
<dbReference type="SUPFAM" id="SSF57667">
    <property type="entry name" value="beta-beta-alpha zinc fingers"/>
    <property type="match status" value="1"/>
</dbReference>
<dbReference type="InterPro" id="IPR036236">
    <property type="entry name" value="Znf_C2H2_sf"/>
</dbReference>
<evidence type="ECO:0000256" key="6">
    <source>
        <dbReference type="PROSITE-ProRule" id="PRU00042"/>
    </source>
</evidence>
<dbReference type="InterPro" id="IPR013087">
    <property type="entry name" value="Znf_C2H2_type"/>
</dbReference>
<evidence type="ECO:0008006" key="13">
    <source>
        <dbReference type="Google" id="ProtNLM"/>
    </source>
</evidence>
<dbReference type="PROSITE" id="PS50017">
    <property type="entry name" value="DEATH_DOMAIN"/>
    <property type="match status" value="1"/>
</dbReference>
<feature type="domain" description="C2H2-type" evidence="9">
    <location>
        <begin position="47"/>
        <end position="71"/>
    </location>
</feature>
<evidence type="ECO:0000313" key="11">
    <source>
        <dbReference type="EMBL" id="CAH3030899.1"/>
    </source>
</evidence>
<dbReference type="InterPro" id="IPR036770">
    <property type="entry name" value="Ankyrin_rpt-contain_sf"/>
</dbReference>
<keyword evidence="3" id="KW-0547">Nucleotide-binding</keyword>
<dbReference type="Gene3D" id="1.10.533.10">
    <property type="entry name" value="Death Domain, Fas"/>
    <property type="match status" value="1"/>
</dbReference>
<dbReference type="SMART" id="SM00005">
    <property type="entry name" value="DEATH"/>
    <property type="match status" value="1"/>
</dbReference>
<dbReference type="InterPro" id="IPR050776">
    <property type="entry name" value="Ank_Repeat/CDKN_Inhibitor"/>
</dbReference>
<dbReference type="Pfam" id="PF08477">
    <property type="entry name" value="Roc"/>
    <property type="match status" value="1"/>
</dbReference>
<evidence type="ECO:0000259" key="9">
    <source>
        <dbReference type="PROSITE" id="PS50157"/>
    </source>
</evidence>
<feature type="repeat" description="ANK" evidence="5">
    <location>
        <begin position="151"/>
        <end position="183"/>
    </location>
</feature>
<keyword evidence="6" id="KW-0863">Zinc-finger</keyword>
<dbReference type="InterPro" id="IPR000488">
    <property type="entry name" value="Death_dom"/>
</dbReference>
<feature type="domain" description="Death" evidence="8">
    <location>
        <begin position="1057"/>
        <end position="1135"/>
    </location>
</feature>
<dbReference type="Pfam" id="PF12796">
    <property type="entry name" value="Ank_2"/>
    <property type="match status" value="1"/>
</dbReference>
<evidence type="ECO:0000256" key="5">
    <source>
        <dbReference type="PROSITE-ProRule" id="PRU00023"/>
    </source>
</evidence>
<dbReference type="InterPro" id="IPR002110">
    <property type="entry name" value="Ankyrin_rpt"/>
</dbReference>
<dbReference type="InterPro" id="IPR020859">
    <property type="entry name" value="ROC"/>
</dbReference>
<dbReference type="InterPro" id="IPR027417">
    <property type="entry name" value="P-loop_NTPase"/>
</dbReference>
<feature type="domain" description="Roc" evidence="10">
    <location>
        <begin position="304"/>
        <end position="619"/>
    </location>
</feature>
<dbReference type="CDD" id="cd01670">
    <property type="entry name" value="Death"/>
    <property type="match status" value="1"/>
</dbReference>
<dbReference type="PROSITE" id="PS50297">
    <property type="entry name" value="ANK_REP_REGION"/>
    <property type="match status" value="1"/>
</dbReference>
<evidence type="ECO:0000256" key="1">
    <source>
        <dbReference type="ARBA" id="ARBA00001946"/>
    </source>
</evidence>
<evidence type="ECO:0000259" key="8">
    <source>
        <dbReference type="PROSITE" id="PS50017"/>
    </source>
</evidence>
<keyword evidence="2" id="KW-0677">Repeat</keyword>
<keyword evidence="6" id="KW-0862">Zinc</keyword>
<dbReference type="SMART" id="SM00355">
    <property type="entry name" value="ZnF_C2H2"/>
    <property type="match status" value="2"/>
</dbReference>
<evidence type="ECO:0000256" key="3">
    <source>
        <dbReference type="ARBA" id="ARBA00022741"/>
    </source>
</evidence>
<dbReference type="Gene3D" id="3.30.70.1390">
    <property type="entry name" value="ROC domain from the Parkinson's disease-associated leucine-rich repeat kinase 2"/>
    <property type="match status" value="1"/>
</dbReference>
<dbReference type="SUPFAM" id="SSF48403">
    <property type="entry name" value="Ankyrin repeat"/>
    <property type="match status" value="1"/>
</dbReference>
<dbReference type="PROSITE" id="PS50088">
    <property type="entry name" value="ANK_REPEAT"/>
    <property type="match status" value="1"/>
</dbReference>
<dbReference type="Gene3D" id="3.30.160.60">
    <property type="entry name" value="Classic Zinc Finger"/>
    <property type="match status" value="1"/>
</dbReference>
<comment type="cofactor">
    <cofactor evidence="1">
        <name>Mg(2+)</name>
        <dbReference type="ChEBI" id="CHEBI:18420"/>
    </cofactor>
</comment>
<dbReference type="InterPro" id="IPR011029">
    <property type="entry name" value="DEATH-like_dom_sf"/>
</dbReference>
<evidence type="ECO:0000259" key="10">
    <source>
        <dbReference type="PROSITE" id="PS51424"/>
    </source>
</evidence>
<feature type="compositionally biased region" description="Polar residues" evidence="7">
    <location>
        <begin position="432"/>
        <end position="445"/>
    </location>
</feature>
<dbReference type="SUPFAM" id="SSF52540">
    <property type="entry name" value="P-loop containing nucleoside triphosphate hydrolases"/>
    <property type="match status" value="1"/>
</dbReference>
<evidence type="ECO:0000256" key="2">
    <source>
        <dbReference type="ARBA" id="ARBA00022737"/>
    </source>
</evidence>
<dbReference type="Proteomes" id="UP001159427">
    <property type="component" value="Unassembled WGS sequence"/>
</dbReference>
<dbReference type="Pfam" id="PF13857">
    <property type="entry name" value="Ank_5"/>
    <property type="match status" value="1"/>
</dbReference>
<dbReference type="PANTHER" id="PTHR24201:SF15">
    <property type="entry name" value="ANKYRIN REPEAT DOMAIN-CONTAINING PROTEIN 66"/>
    <property type="match status" value="1"/>
</dbReference>
<feature type="region of interest" description="Disordered" evidence="7">
    <location>
        <begin position="425"/>
        <end position="461"/>
    </location>
</feature>
<evidence type="ECO:0000313" key="12">
    <source>
        <dbReference type="Proteomes" id="UP001159427"/>
    </source>
</evidence>